<keyword evidence="3" id="KW-1185">Reference proteome</keyword>
<dbReference type="EMBL" id="KQ086200">
    <property type="protein sequence ID" value="KLO06518.1"/>
    <property type="molecule type" value="Genomic_DNA"/>
</dbReference>
<dbReference type="PANTHER" id="PTHR35517">
    <property type="entry name" value="PROTEIN ARGININE N-METHYLTRANSFERASE SFM1"/>
    <property type="match status" value="1"/>
</dbReference>
<dbReference type="InParanoid" id="A0A0H2RAL4"/>
<protein>
    <submittedName>
        <fullName evidence="2">DUF431-domain-containing protein</fullName>
    </submittedName>
</protein>
<evidence type="ECO:0000313" key="3">
    <source>
        <dbReference type="Proteomes" id="UP000053477"/>
    </source>
</evidence>
<gene>
    <name evidence="2" type="ORF">SCHPADRAFT_861374</name>
</gene>
<reference evidence="2 3" key="1">
    <citation type="submission" date="2015-04" db="EMBL/GenBank/DDBJ databases">
        <title>Complete genome sequence of Schizopora paradoxa KUC8140, a cosmopolitan wood degrader in East Asia.</title>
        <authorList>
            <consortium name="DOE Joint Genome Institute"/>
            <person name="Min B."/>
            <person name="Park H."/>
            <person name="Jang Y."/>
            <person name="Kim J.-J."/>
            <person name="Kim K.H."/>
            <person name="Pangilinan J."/>
            <person name="Lipzen A."/>
            <person name="Riley R."/>
            <person name="Grigoriev I.V."/>
            <person name="Spatafora J.W."/>
            <person name="Choi I.-G."/>
        </authorList>
    </citation>
    <scope>NUCLEOTIDE SEQUENCE [LARGE SCALE GENOMIC DNA]</scope>
    <source>
        <strain evidence="2 3">KUC8140</strain>
    </source>
</reference>
<feature type="region of interest" description="Disordered" evidence="1">
    <location>
        <begin position="63"/>
        <end position="84"/>
    </location>
</feature>
<dbReference type="PANTHER" id="PTHR35517:SF1">
    <property type="entry name" value="PROTEIN ARGININE N-METHYLTRANSFERASE SFM1"/>
    <property type="match status" value="1"/>
</dbReference>
<dbReference type="Proteomes" id="UP000053477">
    <property type="component" value="Unassembled WGS sequence"/>
</dbReference>
<name>A0A0H2RAL4_9AGAM</name>
<organism evidence="2 3">
    <name type="scientific">Schizopora paradoxa</name>
    <dbReference type="NCBI Taxonomy" id="27342"/>
    <lineage>
        <taxon>Eukaryota</taxon>
        <taxon>Fungi</taxon>
        <taxon>Dikarya</taxon>
        <taxon>Basidiomycota</taxon>
        <taxon>Agaricomycotina</taxon>
        <taxon>Agaricomycetes</taxon>
        <taxon>Hymenochaetales</taxon>
        <taxon>Schizoporaceae</taxon>
        <taxon>Schizopora</taxon>
    </lineage>
</organism>
<dbReference type="Pfam" id="PF04252">
    <property type="entry name" value="SFM1-like"/>
    <property type="match status" value="1"/>
</dbReference>
<dbReference type="GO" id="GO:0035241">
    <property type="term" value="F:protein-arginine omega-N monomethyltransferase activity"/>
    <property type="evidence" value="ECO:0007669"/>
    <property type="project" value="TreeGrafter"/>
</dbReference>
<feature type="compositionally biased region" description="Polar residues" evidence="1">
    <location>
        <begin position="63"/>
        <end position="76"/>
    </location>
</feature>
<accession>A0A0H2RAL4</accession>
<evidence type="ECO:0000256" key="1">
    <source>
        <dbReference type="SAM" id="MobiDB-lite"/>
    </source>
</evidence>
<sequence>MGFTYVIEHMEEDEPGQSHSLPEWVKLEYMHMRTVAGPKAEVLFTNVSESSAKELSTLIDSENKAQSITSSPNRSPSRLAKASATRTGVEKLMVQSSLPLDKVCLLDPKAELELTPADGDGRFNWFLFGGILGDDPPRDRTSELRKLGYPTRHLGSVQMTTDTAVAVTKRVVEDHIKLGDIPYIDFPCLSFGPKEGAEMPFRYIAVDGNVKGDPLMPPGMKELIRSDMDKSFDFAEGLSLDDIAESEKVAT</sequence>
<evidence type="ECO:0000313" key="2">
    <source>
        <dbReference type="EMBL" id="KLO06518.1"/>
    </source>
</evidence>
<dbReference type="OrthoDB" id="373498at2759"/>
<dbReference type="CDD" id="cd18090">
    <property type="entry name" value="Arginine_MT_Sfm1"/>
    <property type="match status" value="1"/>
</dbReference>
<dbReference type="AlphaFoldDB" id="A0A0H2RAL4"/>
<dbReference type="InterPro" id="IPR007364">
    <property type="entry name" value="SFM1-like"/>
</dbReference>
<proteinExistence type="predicted"/>
<dbReference type="STRING" id="27342.A0A0H2RAL4"/>